<feature type="compositionally biased region" description="Polar residues" evidence="1">
    <location>
        <begin position="35"/>
        <end position="50"/>
    </location>
</feature>
<proteinExistence type="predicted"/>
<dbReference type="RefSeq" id="WP_382380487.1">
    <property type="nucleotide sequence ID" value="NZ_JBHRZI010000057.1"/>
</dbReference>
<name>A0ABV8C9D1_9PSEU</name>
<organism evidence="2 3">
    <name type="scientific">Lentzea rhizosphaerae</name>
    <dbReference type="NCBI Taxonomy" id="2041025"/>
    <lineage>
        <taxon>Bacteria</taxon>
        <taxon>Bacillati</taxon>
        <taxon>Actinomycetota</taxon>
        <taxon>Actinomycetes</taxon>
        <taxon>Pseudonocardiales</taxon>
        <taxon>Pseudonocardiaceae</taxon>
        <taxon>Lentzea</taxon>
    </lineage>
</organism>
<evidence type="ECO:0000313" key="3">
    <source>
        <dbReference type="Proteomes" id="UP001595690"/>
    </source>
</evidence>
<dbReference type="EMBL" id="JBHRZI010000057">
    <property type="protein sequence ID" value="MFC3898738.1"/>
    <property type="molecule type" value="Genomic_DNA"/>
</dbReference>
<protein>
    <submittedName>
        <fullName evidence="2">Uncharacterized protein</fullName>
    </submittedName>
</protein>
<comment type="caution">
    <text evidence="2">The sequence shown here is derived from an EMBL/GenBank/DDBJ whole genome shotgun (WGS) entry which is preliminary data.</text>
</comment>
<accession>A0ABV8C9D1</accession>
<reference evidence="3" key="1">
    <citation type="journal article" date="2019" name="Int. J. Syst. Evol. Microbiol.">
        <title>The Global Catalogue of Microorganisms (GCM) 10K type strain sequencing project: providing services to taxonomists for standard genome sequencing and annotation.</title>
        <authorList>
            <consortium name="The Broad Institute Genomics Platform"/>
            <consortium name="The Broad Institute Genome Sequencing Center for Infectious Disease"/>
            <person name="Wu L."/>
            <person name="Ma J."/>
        </authorList>
    </citation>
    <scope>NUCLEOTIDE SEQUENCE [LARGE SCALE GENOMIC DNA]</scope>
    <source>
        <strain evidence="3">CGMCC 4.7405</strain>
    </source>
</reference>
<gene>
    <name evidence="2" type="ORF">ACFOWZ_45345</name>
</gene>
<evidence type="ECO:0000313" key="2">
    <source>
        <dbReference type="EMBL" id="MFC3898738.1"/>
    </source>
</evidence>
<sequence>MRKVLLATSFAMLVTATPRWLCSAASRPRRPTRGVHSTGNDSGEQCTANNPCEVAADGTVTVRKGAR</sequence>
<feature type="region of interest" description="Disordered" evidence="1">
    <location>
        <begin position="26"/>
        <end position="50"/>
    </location>
</feature>
<keyword evidence="3" id="KW-1185">Reference proteome</keyword>
<dbReference type="Proteomes" id="UP001595690">
    <property type="component" value="Unassembled WGS sequence"/>
</dbReference>
<evidence type="ECO:0000256" key="1">
    <source>
        <dbReference type="SAM" id="MobiDB-lite"/>
    </source>
</evidence>